<reference evidence="1 2" key="1">
    <citation type="submission" date="2016-05" db="EMBL/GenBank/DDBJ databases">
        <authorList>
            <person name="Lavstsen T."/>
            <person name="Jespersen J.S."/>
        </authorList>
    </citation>
    <scope>NUCLEOTIDE SEQUENCE [LARGE SCALE GENOMIC DNA]</scope>
    <source>
        <strain evidence="1 2">KCJ1736</strain>
    </source>
</reference>
<protein>
    <submittedName>
        <fullName evidence="1">Uncharacterized protein</fullName>
    </submittedName>
</protein>
<evidence type="ECO:0000313" key="2">
    <source>
        <dbReference type="Proteomes" id="UP000077098"/>
    </source>
</evidence>
<sequence>MPGGYHLEKSVFEGWDIFNGKTKLNRYGYLSPNTGKRFAVAMNAPRPVEAALAAEVERYKRALRWVFAVNCAFGGYDGVKGDYWDFVPMTGDEEPSSAQEAEGALLFVEACIAADAQQKQEGGE</sequence>
<dbReference type="Proteomes" id="UP000077098">
    <property type="component" value="Unassembled WGS sequence"/>
</dbReference>
<evidence type="ECO:0000313" key="1">
    <source>
        <dbReference type="EMBL" id="OAE37671.1"/>
    </source>
</evidence>
<proteinExistence type="predicted"/>
<organism evidence="1 2">
    <name type="scientific">Agrobacterium tumefaciens</name>
    <dbReference type="NCBI Taxonomy" id="358"/>
    <lineage>
        <taxon>Bacteria</taxon>
        <taxon>Pseudomonadati</taxon>
        <taxon>Pseudomonadota</taxon>
        <taxon>Alphaproteobacteria</taxon>
        <taxon>Hyphomicrobiales</taxon>
        <taxon>Rhizobiaceae</taxon>
        <taxon>Rhizobium/Agrobacterium group</taxon>
        <taxon>Agrobacterium</taxon>
        <taxon>Agrobacterium tumefaciens complex</taxon>
    </lineage>
</organism>
<comment type="caution">
    <text evidence="1">The sequence shown here is derived from an EMBL/GenBank/DDBJ whole genome shotgun (WGS) entry which is preliminary data.</text>
</comment>
<dbReference type="EMBL" id="LXPS01000039">
    <property type="protein sequence ID" value="OAE37671.1"/>
    <property type="molecule type" value="Genomic_DNA"/>
</dbReference>
<accession>A0A176WYB6</accession>
<name>A0A176WYB6_AGRTU</name>
<dbReference type="AlphaFoldDB" id="A0A176WYB6"/>
<gene>
    <name evidence="1" type="ORF">A7J57_08825</name>
</gene>